<evidence type="ECO:0000256" key="1">
    <source>
        <dbReference type="ARBA" id="ARBA00001913"/>
    </source>
</evidence>
<dbReference type="PANTHER" id="PTHR42693:SF42">
    <property type="entry name" value="ARYLSULFATASE G"/>
    <property type="match status" value="1"/>
</dbReference>
<evidence type="ECO:0000313" key="10">
    <source>
        <dbReference type="Proteomes" id="UP000265926"/>
    </source>
</evidence>
<name>A0A399T4L8_9BACT</name>
<sequence>MNKTKFACLLLGLLFLQTVRAQQPNFLFIITDDQTYNAIHALGNHDVHTPTLDKMVEEGVTFTHTFNQGSWSGAVCLASRCMINTGQSVFRAARNFSYLPNWGRIGGEETQVPLWGATLRQHGYETFLTGKWHLSNEAALESFDFAHAIGEGMYETYDENGSNKFAYGREKADDTSWSPWNLDYKGQWAPFVTDIVYNENGKAKISATYTVKEHTSELYANKAINYLLTHVKNSEKPFFMYVAFNAPHDPRQSPKEFVDMYPAQEMKIPDNYLPEHPFDQGDKRIRDEMLAPFPRSKNAVQLHLREYYAIITHADHEIGRIMKALEASGKMENTYVILTSDHGLAVGQHGLMGKQNQYDHSVRMPLMIIGPGLTPGKKIDEQVYMQSMYATSCDLAGISIPQTVDFKSLKPLLTDDNAKGEEYIFGAYKNLQRMVRSQQYKLIVYPEVARMQLFDVKHDPLELNDLSDDPHYSEIKSKMIEKLKEQQAKFGDQLNLRTTFPAYF</sequence>
<evidence type="ECO:0000256" key="3">
    <source>
        <dbReference type="ARBA" id="ARBA00022723"/>
    </source>
</evidence>
<gene>
    <name evidence="9" type="ORF">D1614_06070</name>
</gene>
<keyword evidence="6" id="KW-0106">Calcium</keyword>
<comment type="similarity">
    <text evidence="2">Belongs to the sulfatase family.</text>
</comment>
<feature type="chain" id="PRO_5017287961" evidence="7">
    <location>
        <begin position="22"/>
        <end position="504"/>
    </location>
</feature>
<dbReference type="InterPro" id="IPR017850">
    <property type="entry name" value="Alkaline_phosphatase_core_sf"/>
</dbReference>
<evidence type="ECO:0000256" key="4">
    <source>
        <dbReference type="ARBA" id="ARBA00022729"/>
    </source>
</evidence>
<comment type="cofactor">
    <cofactor evidence="1">
        <name>Ca(2+)</name>
        <dbReference type="ChEBI" id="CHEBI:29108"/>
    </cofactor>
</comment>
<proteinExistence type="inferred from homology"/>
<dbReference type="EMBL" id="QWGR01000003">
    <property type="protein sequence ID" value="RIJ49127.1"/>
    <property type="molecule type" value="Genomic_DNA"/>
</dbReference>
<evidence type="ECO:0000256" key="2">
    <source>
        <dbReference type="ARBA" id="ARBA00008779"/>
    </source>
</evidence>
<feature type="domain" description="Sulfatase N-terminal" evidence="8">
    <location>
        <begin position="24"/>
        <end position="398"/>
    </location>
</feature>
<keyword evidence="3" id="KW-0479">Metal-binding</keyword>
<protein>
    <submittedName>
        <fullName evidence="9">DUF4976 domain-containing protein</fullName>
    </submittedName>
</protein>
<feature type="signal peptide" evidence="7">
    <location>
        <begin position="1"/>
        <end position="21"/>
    </location>
</feature>
<keyword evidence="10" id="KW-1185">Reference proteome</keyword>
<dbReference type="Proteomes" id="UP000265926">
    <property type="component" value="Unassembled WGS sequence"/>
</dbReference>
<dbReference type="GO" id="GO:0046872">
    <property type="term" value="F:metal ion binding"/>
    <property type="evidence" value="ECO:0007669"/>
    <property type="project" value="UniProtKB-KW"/>
</dbReference>
<evidence type="ECO:0000256" key="5">
    <source>
        <dbReference type="ARBA" id="ARBA00022801"/>
    </source>
</evidence>
<dbReference type="OrthoDB" id="9762324at2"/>
<dbReference type="PANTHER" id="PTHR42693">
    <property type="entry name" value="ARYLSULFATASE FAMILY MEMBER"/>
    <property type="match status" value="1"/>
</dbReference>
<evidence type="ECO:0000256" key="7">
    <source>
        <dbReference type="SAM" id="SignalP"/>
    </source>
</evidence>
<keyword evidence="5" id="KW-0378">Hydrolase</keyword>
<dbReference type="SUPFAM" id="SSF53649">
    <property type="entry name" value="Alkaline phosphatase-like"/>
    <property type="match status" value="1"/>
</dbReference>
<dbReference type="RefSeq" id="WP_119437013.1">
    <property type="nucleotide sequence ID" value="NZ_QWGR01000003.1"/>
</dbReference>
<dbReference type="AlphaFoldDB" id="A0A399T4L8"/>
<dbReference type="Gene3D" id="3.40.720.10">
    <property type="entry name" value="Alkaline Phosphatase, subunit A"/>
    <property type="match status" value="1"/>
</dbReference>
<reference evidence="9 10" key="1">
    <citation type="submission" date="2018-08" db="EMBL/GenBank/DDBJ databases">
        <title>Pallidiluteibacterium maritimus gen. nov., sp. nov., isolated from coastal sediment.</title>
        <authorList>
            <person name="Zhou L.Y."/>
        </authorList>
    </citation>
    <scope>NUCLEOTIDE SEQUENCE [LARGE SCALE GENOMIC DNA]</scope>
    <source>
        <strain evidence="9 10">XSD2</strain>
    </source>
</reference>
<dbReference type="InterPro" id="IPR050738">
    <property type="entry name" value="Sulfatase"/>
</dbReference>
<dbReference type="CDD" id="cd16155">
    <property type="entry name" value="sulfatase_like"/>
    <property type="match status" value="1"/>
</dbReference>
<accession>A0A399T4L8</accession>
<organism evidence="9 10">
    <name type="scientific">Maribellus luteus</name>
    <dbReference type="NCBI Taxonomy" id="2305463"/>
    <lineage>
        <taxon>Bacteria</taxon>
        <taxon>Pseudomonadati</taxon>
        <taxon>Bacteroidota</taxon>
        <taxon>Bacteroidia</taxon>
        <taxon>Marinilabiliales</taxon>
        <taxon>Prolixibacteraceae</taxon>
        <taxon>Maribellus</taxon>
    </lineage>
</organism>
<dbReference type="Pfam" id="PF00884">
    <property type="entry name" value="Sulfatase"/>
    <property type="match status" value="1"/>
</dbReference>
<dbReference type="GO" id="GO:0004065">
    <property type="term" value="F:arylsulfatase activity"/>
    <property type="evidence" value="ECO:0007669"/>
    <property type="project" value="TreeGrafter"/>
</dbReference>
<evidence type="ECO:0000259" key="8">
    <source>
        <dbReference type="Pfam" id="PF00884"/>
    </source>
</evidence>
<evidence type="ECO:0000256" key="6">
    <source>
        <dbReference type="ARBA" id="ARBA00022837"/>
    </source>
</evidence>
<evidence type="ECO:0000313" key="9">
    <source>
        <dbReference type="EMBL" id="RIJ49127.1"/>
    </source>
</evidence>
<comment type="caution">
    <text evidence="9">The sequence shown here is derived from an EMBL/GenBank/DDBJ whole genome shotgun (WGS) entry which is preliminary data.</text>
</comment>
<dbReference type="InterPro" id="IPR000917">
    <property type="entry name" value="Sulfatase_N"/>
</dbReference>
<keyword evidence="4 7" id="KW-0732">Signal</keyword>